<evidence type="ECO:0000313" key="2">
    <source>
        <dbReference type="EMBL" id="MBM7562116.1"/>
    </source>
</evidence>
<reference evidence="2 3" key="1">
    <citation type="submission" date="2021-01" db="EMBL/GenBank/DDBJ databases">
        <title>Genomic Encyclopedia of Type Strains, Phase IV (KMG-IV): sequencing the most valuable type-strain genomes for metagenomic binning, comparative biology and taxonomic classification.</title>
        <authorList>
            <person name="Goeker M."/>
        </authorList>
    </citation>
    <scope>NUCLEOTIDE SEQUENCE [LARGE SCALE GENOMIC DNA]</scope>
    <source>
        <strain evidence="2 3">DSM 24436</strain>
    </source>
</reference>
<dbReference type="RefSeq" id="WP_204664225.1">
    <property type="nucleotide sequence ID" value="NZ_JAFBDT010000012.1"/>
</dbReference>
<accession>A0ABS2MRS9</accession>
<dbReference type="PANTHER" id="PTHR42983:SF1">
    <property type="entry name" value="IRON-MOLYBDENUM PROTEIN"/>
    <property type="match status" value="1"/>
</dbReference>
<organism evidence="2 3">
    <name type="scientific">Fusibacter tunisiensis</name>
    <dbReference type="NCBI Taxonomy" id="1008308"/>
    <lineage>
        <taxon>Bacteria</taxon>
        <taxon>Bacillati</taxon>
        <taxon>Bacillota</taxon>
        <taxon>Clostridia</taxon>
        <taxon>Eubacteriales</taxon>
        <taxon>Eubacteriales Family XII. Incertae Sedis</taxon>
        <taxon>Fusibacter</taxon>
    </lineage>
</organism>
<sequence>MKIAVASMIDQVAGHFGHCECFNVYTEENGKIIKEECVENPGHRPGFLPNFLHDLGVNVIISGGMGGGAIDIFNEKNIEVVIGIQGKAKDMVELYLKGELESTGSVCHSHDYHDASCGAHS</sequence>
<dbReference type="EMBL" id="JAFBDT010000012">
    <property type="protein sequence ID" value="MBM7562116.1"/>
    <property type="molecule type" value="Genomic_DNA"/>
</dbReference>
<dbReference type="Proteomes" id="UP000767854">
    <property type="component" value="Unassembled WGS sequence"/>
</dbReference>
<dbReference type="InterPro" id="IPR036105">
    <property type="entry name" value="DiNase_FeMo-co_biosyn_sf"/>
</dbReference>
<dbReference type="Pfam" id="PF02579">
    <property type="entry name" value="Nitro_FeMo-Co"/>
    <property type="match status" value="1"/>
</dbReference>
<dbReference type="Gene3D" id="3.30.420.130">
    <property type="entry name" value="Dinitrogenase iron-molybdenum cofactor biosynthesis domain"/>
    <property type="match status" value="1"/>
</dbReference>
<dbReference type="InterPro" id="IPR003731">
    <property type="entry name" value="Di-Nase_FeMo-co_biosynth"/>
</dbReference>
<dbReference type="PANTHER" id="PTHR42983">
    <property type="entry name" value="DINITROGENASE IRON-MOLYBDENUM COFACTOR PROTEIN-RELATED"/>
    <property type="match status" value="1"/>
</dbReference>
<comment type="caution">
    <text evidence="2">The sequence shown here is derived from an EMBL/GenBank/DDBJ whole genome shotgun (WGS) entry which is preliminary data.</text>
</comment>
<dbReference type="InterPro" id="IPR033913">
    <property type="entry name" value="MTH1175_dom"/>
</dbReference>
<evidence type="ECO:0000313" key="3">
    <source>
        <dbReference type="Proteomes" id="UP000767854"/>
    </source>
</evidence>
<dbReference type="SUPFAM" id="SSF53146">
    <property type="entry name" value="Nitrogenase accessory factor-like"/>
    <property type="match status" value="1"/>
</dbReference>
<proteinExistence type="predicted"/>
<keyword evidence="3" id="KW-1185">Reference proteome</keyword>
<dbReference type="CDD" id="cd00851">
    <property type="entry name" value="MTH1175"/>
    <property type="match status" value="1"/>
</dbReference>
<feature type="domain" description="Dinitrogenase iron-molybdenum cofactor biosynthesis" evidence="1">
    <location>
        <begin position="11"/>
        <end position="96"/>
    </location>
</feature>
<gene>
    <name evidence="2" type="ORF">JOC49_001659</name>
</gene>
<name>A0ABS2MRS9_9FIRM</name>
<protein>
    <submittedName>
        <fullName evidence="2">Fe-Mo cluster-binding NifX family protein</fullName>
    </submittedName>
</protein>
<evidence type="ECO:0000259" key="1">
    <source>
        <dbReference type="Pfam" id="PF02579"/>
    </source>
</evidence>